<dbReference type="InterPro" id="IPR052523">
    <property type="entry name" value="Trichothecene_AcTrans"/>
</dbReference>
<feature type="domain" description="N-acetyltransferase" evidence="1">
    <location>
        <begin position="98"/>
        <end position="249"/>
    </location>
</feature>
<dbReference type="OrthoDB" id="410198at2759"/>
<proteinExistence type="predicted"/>
<dbReference type="Pfam" id="PF13508">
    <property type="entry name" value="Acetyltransf_7"/>
    <property type="match status" value="1"/>
</dbReference>
<evidence type="ECO:0000313" key="3">
    <source>
        <dbReference type="Proteomes" id="UP000326924"/>
    </source>
</evidence>
<dbReference type="InParanoid" id="A0A5J5F3S9"/>
<dbReference type="PANTHER" id="PTHR42791">
    <property type="entry name" value="GNAT FAMILY ACETYLTRANSFERASE"/>
    <property type="match status" value="1"/>
</dbReference>
<dbReference type="AlphaFoldDB" id="A0A5J5F3S9"/>
<dbReference type="GO" id="GO:0016747">
    <property type="term" value="F:acyltransferase activity, transferring groups other than amino-acyl groups"/>
    <property type="evidence" value="ECO:0007669"/>
    <property type="project" value="InterPro"/>
</dbReference>
<dbReference type="InterPro" id="IPR016181">
    <property type="entry name" value="Acyl_CoA_acyltransferase"/>
</dbReference>
<dbReference type="SUPFAM" id="SSF55729">
    <property type="entry name" value="Acyl-CoA N-acyltransferases (Nat)"/>
    <property type="match status" value="1"/>
</dbReference>
<reference evidence="2 3" key="1">
    <citation type="submission" date="2019-09" db="EMBL/GenBank/DDBJ databases">
        <title>Draft genome of the ectomycorrhizal ascomycete Sphaerosporella brunnea.</title>
        <authorList>
            <consortium name="DOE Joint Genome Institute"/>
            <person name="Benucci G.M."/>
            <person name="Marozzi G."/>
            <person name="Antonielli L."/>
            <person name="Sanchez S."/>
            <person name="Marco P."/>
            <person name="Wang X."/>
            <person name="Falini L.B."/>
            <person name="Barry K."/>
            <person name="Haridas S."/>
            <person name="Lipzen A."/>
            <person name="Labutti K."/>
            <person name="Grigoriev I.V."/>
            <person name="Murat C."/>
            <person name="Martin F."/>
            <person name="Albertini E."/>
            <person name="Donnini D."/>
            <person name="Bonito G."/>
        </authorList>
    </citation>
    <scope>NUCLEOTIDE SEQUENCE [LARGE SCALE GENOMIC DNA]</scope>
    <source>
        <strain evidence="2 3">Sb_GMNB300</strain>
    </source>
</reference>
<dbReference type="EMBL" id="VXIS01000039">
    <property type="protein sequence ID" value="KAA8911078.1"/>
    <property type="molecule type" value="Genomic_DNA"/>
</dbReference>
<dbReference type="PROSITE" id="PS51186">
    <property type="entry name" value="GNAT"/>
    <property type="match status" value="1"/>
</dbReference>
<comment type="caution">
    <text evidence="2">The sequence shown here is derived from an EMBL/GenBank/DDBJ whole genome shotgun (WGS) entry which is preliminary data.</text>
</comment>
<evidence type="ECO:0000259" key="1">
    <source>
        <dbReference type="PROSITE" id="PS51186"/>
    </source>
</evidence>
<dbReference type="Gene3D" id="3.40.630.30">
    <property type="match status" value="1"/>
</dbReference>
<keyword evidence="3" id="KW-1185">Reference proteome</keyword>
<keyword evidence="2" id="KW-0808">Transferase</keyword>
<protein>
    <submittedName>
        <fullName evidence="2">Acyl-CoA N-acyltransferase</fullName>
    </submittedName>
</protein>
<dbReference type="PANTHER" id="PTHR42791:SF1">
    <property type="entry name" value="N-ACETYLTRANSFERASE DOMAIN-CONTAINING PROTEIN"/>
    <property type="match status" value="1"/>
</dbReference>
<sequence>MSTPQQQFTAYNLTAYLARRDGTPFTFTLRPAVPSDAASMASIVASAHLHTSLSRFLSPYRYTYLDDFLLGFQQRILTRMSQGNMLSYVASDSGGRVIGYAQFRRDGATRSRAMEQAQSNWWSWLVARPWLRLRLWLWLWLWRPRARDGDPEAVGIFAASEGDYWNGPVWRERWHAVSVAVSMAAQRRGVGTALMRVGMRAAEEDGVPLALEASDQGEGLYRKLGFRLRRRFNLYFEGESGGVMVWTPPGWKGEEEL</sequence>
<dbReference type="Proteomes" id="UP000326924">
    <property type="component" value="Unassembled WGS sequence"/>
</dbReference>
<name>A0A5J5F3S9_9PEZI</name>
<keyword evidence="2" id="KW-0012">Acyltransferase</keyword>
<organism evidence="2 3">
    <name type="scientific">Sphaerosporella brunnea</name>
    <dbReference type="NCBI Taxonomy" id="1250544"/>
    <lineage>
        <taxon>Eukaryota</taxon>
        <taxon>Fungi</taxon>
        <taxon>Dikarya</taxon>
        <taxon>Ascomycota</taxon>
        <taxon>Pezizomycotina</taxon>
        <taxon>Pezizomycetes</taxon>
        <taxon>Pezizales</taxon>
        <taxon>Pyronemataceae</taxon>
        <taxon>Sphaerosporella</taxon>
    </lineage>
</organism>
<dbReference type="InterPro" id="IPR000182">
    <property type="entry name" value="GNAT_dom"/>
</dbReference>
<evidence type="ECO:0000313" key="2">
    <source>
        <dbReference type="EMBL" id="KAA8911078.1"/>
    </source>
</evidence>
<accession>A0A5J5F3S9</accession>
<gene>
    <name evidence="2" type="ORF">FN846DRAFT_887966</name>
</gene>